<sequence length="41" mass="4771">MYHEPAGLSISVVGFCRMRLRRSLLEEGSLEDKRLYRSRTG</sequence>
<protein>
    <submittedName>
        <fullName evidence="1">Uncharacterized protein</fullName>
    </submittedName>
</protein>
<accession>A0AA97PQI1</accession>
<proteinExistence type="predicted"/>
<dbReference type="EMBL" id="JH793730">
    <property type="protein sequence ID" value="ELQ43189.1"/>
    <property type="molecule type" value="Genomic_DNA"/>
</dbReference>
<gene>
    <name evidence="1" type="ORF">OOU_Y34scaffold00165g11</name>
</gene>
<evidence type="ECO:0000313" key="1">
    <source>
        <dbReference type="EMBL" id="ELQ43189.1"/>
    </source>
</evidence>
<organism evidence="1">
    <name type="scientific">Pyricularia oryzae (strain Y34)</name>
    <name type="common">Rice blast fungus</name>
    <name type="synonym">Magnaporthe oryzae</name>
    <dbReference type="NCBI Taxonomy" id="1143189"/>
    <lineage>
        <taxon>Eukaryota</taxon>
        <taxon>Fungi</taxon>
        <taxon>Dikarya</taxon>
        <taxon>Ascomycota</taxon>
        <taxon>Pezizomycotina</taxon>
        <taxon>Sordariomycetes</taxon>
        <taxon>Sordariomycetidae</taxon>
        <taxon>Magnaporthales</taxon>
        <taxon>Pyriculariaceae</taxon>
        <taxon>Pyricularia</taxon>
    </lineage>
</organism>
<dbReference type="Proteomes" id="UP000011086">
    <property type="component" value="Unassembled WGS sequence"/>
</dbReference>
<name>A0AA97PQI1_PYRO3</name>
<reference evidence="1" key="1">
    <citation type="journal article" date="2012" name="PLoS Genet.">
        <title>Comparative analysis of the genomes of two field isolates of the rice blast fungus Magnaporthe oryzae.</title>
        <authorList>
            <person name="Xue M."/>
            <person name="Yang J."/>
            <person name="Li Z."/>
            <person name="Hu S."/>
            <person name="Yao N."/>
            <person name="Dean R.A."/>
            <person name="Zhao W."/>
            <person name="Shen M."/>
            <person name="Zhang H."/>
            <person name="Li C."/>
            <person name="Liu L."/>
            <person name="Cao L."/>
            <person name="Xu X."/>
            <person name="Xing Y."/>
            <person name="Hsiang T."/>
            <person name="Zhang Z."/>
            <person name="Xu J.R."/>
            <person name="Peng Y.L."/>
        </authorList>
    </citation>
    <scope>NUCLEOTIDE SEQUENCE</scope>
    <source>
        <strain evidence="1">Y34</strain>
    </source>
</reference>
<dbReference type="AlphaFoldDB" id="A0AA97PQI1"/>